<dbReference type="Gene3D" id="3.30.300.20">
    <property type="match status" value="1"/>
</dbReference>
<organism evidence="1 2">
    <name type="scientific">Spirosoma soli</name>
    <dbReference type="NCBI Taxonomy" id="1770529"/>
    <lineage>
        <taxon>Bacteria</taxon>
        <taxon>Pseudomonadati</taxon>
        <taxon>Bacteroidota</taxon>
        <taxon>Cytophagia</taxon>
        <taxon>Cytophagales</taxon>
        <taxon>Cytophagaceae</taxon>
        <taxon>Spirosoma</taxon>
    </lineage>
</organism>
<reference evidence="2" key="1">
    <citation type="journal article" date="2019" name="Int. J. Syst. Evol. Microbiol.">
        <title>The Global Catalogue of Microorganisms (GCM) 10K type strain sequencing project: providing services to taxonomists for standard genome sequencing and annotation.</title>
        <authorList>
            <consortium name="The Broad Institute Genomics Platform"/>
            <consortium name="The Broad Institute Genome Sequencing Center for Infectious Disease"/>
            <person name="Wu L."/>
            <person name="Ma J."/>
        </authorList>
    </citation>
    <scope>NUCLEOTIDE SEQUENCE [LARGE SCALE GENOMIC DNA]</scope>
    <source>
        <strain evidence="2">KCTC 42805</strain>
    </source>
</reference>
<dbReference type="Pfam" id="PF02566">
    <property type="entry name" value="OsmC"/>
    <property type="match status" value="1"/>
</dbReference>
<evidence type="ECO:0000313" key="2">
    <source>
        <dbReference type="Proteomes" id="UP001597469"/>
    </source>
</evidence>
<sequence>MSVEISATIKNKFNQNDVVVQTNGDAKVVQIASKGSGYGSAINGGELLLLSLATCFCNDIYREANKRNIPVSEVEVECTGEFGAEGEPGRNFRYKANVTSSAPAEKVDELIRYTDSIAEVQNTLRSGLSITLTT</sequence>
<keyword evidence="1" id="KW-0575">Peroxidase</keyword>
<name>A0ABW5LY63_9BACT</name>
<dbReference type="InterPro" id="IPR003718">
    <property type="entry name" value="OsmC/Ohr_fam"/>
</dbReference>
<dbReference type="RefSeq" id="WP_381517839.1">
    <property type="nucleotide sequence ID" value="NZ_JBHULN010000001.1"/>
</dbReference>
<keyword evidence="1" id="KW-0560">Oxidoreductase</keyword>
<dbReference type="EC" id="1.11.1.-" evidence="1"/>
<dbReference type="SUPFAM" id="SSF82784">
    <property type="entry name" value="OsmC-like"/>
    <property type="match status" value="1"/>
</dbReference>
<proteinExistence type="predicted"/>
<dbReference type="GO" id="GO:0004601">
    <property type="term" value="F:peroxidase activity"/>
    <property type="evidence" value="ECO:0007669"/>
    <property type="project" value="UniProtKB-KW"/>
</dbReference>
<accession>A0ABW5LY63</accession>
<keyword evidence="2" id="KW-1185">Reference proteome</keyword>
<gene>
    <name evidence="1" type="ORF">ACFSUS_01030</name>
</gene>
<comment type="caution">
    <text evidence="1">The sequence shown here is derived from an EMBL/GenBank/DDBJ whole genome shotgun (WGS) entry which is preliminary data.</text>
</comment>
<evidence type="ECO:0000313" key="1">
    <source>
        <dbReference type="EMBL" id="MFD2569194.1"/>
    </source>
</evidence>
<dbReference type="InterPro" id="IPR015946">
    <property type="entry name" value="KH_dom-like_a/b"/>
</dbReference>
<dbReference type="EMBL" id="JBHULN010000001">
    <property type="protein sequence ID" value="MFD2569194.1"/>
    <property type="molecule type" value="Genomic_DNA"/>
</dbReference>
<dbReference type="Proteomes" id="UP001597469">
    <property type="component" value="Unassembled WGS sequence"/>
</dbReference>
<dbReference type="InterPro" id="IPR036102">
    <property type="entry name" value="OsmC/Ohrsf"/>
</dbReference>
<protein>
    <submittedName>
        <fullName evidence="1">OsmC family protein</fullName>
        <ecNumber evidence="1">1.11.1.-</ecNumber>
    </submittedName>
</protein>